<dbReference type="GO" id="GO:0003676">
    <property type="term" value="F:nucleic acid binding"/>
    <property type="evidence" value="ECO:0007669"/>
    <property type="project" value="InterPro"/>
</dbReference>
<accession>A0A150GRU8</accession>
<comment type="catalytic activity">
    <reaction evidence="6">
        <text>Couples ATP hydrolysis with the unwinding of duplex DNA by translocating in the 3'-5' direction.</text>
        <dbReference type="EC" id="5.6.2.4"/>
    </reaction>
</comment>
<dbReference type="Pfam" id="PF00271">
    <property type="entry name" value="Helicase_C"/>
    <property type="match status" value="1"/>
</dbReference>
<dbReference type="SMART" id="SM00490">
    <property type="entry name" value="HELICc"/>
    <property type="match status" value="1"/>
</dbReference>
<dbReference type="InterPro" id="IPR035441">
    <property type="entry name" value="TFIIS/LEDGF_dom_sf"/>
</dbReference>
<dbReference type="PROSITE" id="PS51194">
    <property type="entry name" value="HELICASE_CTER"/>
    <property type="match status" value="1"/>
</dbReference>
<dbReference type="SMART" id="SM00487">
    <property type="entry name" value="DEXDc"/>
    <property type="match status" value="1"/>
</dbReference>
<evidence type="ECO:0000259" key="10">
    <source>
        <dbReference type="PROSITE" id="PS51194"/>
    </source>
</evidence>
<evidence type="ECO:0000256" key="6">
    <source>
        <dbReference type="ARBA" id="ARBA00034617"/>
    </source>
</evidence>
<dbReference type="GO" id="GO:0043138">
    <property type="term" value="F:3'-5' DNA helicase activity"/>
    <property type="evidence" value="ECO:0007669"/>
    <property type="project" value="UniProtKB-EC"/>
</dbReference>
<keyword evidence="2" id="KW-0547">Nucleotide-binding</keyword>
<dbReference type="SUPFAM" id="SSF52540">
    <property type="entry name" value="P-loop containing nucleoside triphosphate hydrolases"/>
    <property type="match status" value="1"/>
</dbReference>
<keyword evidence="5" id="KW-0067">ATP-binding</keyword>
<evidence type="ECO:0000256" key="3">
    <source>
        <dbReference type="ARBA" id="ARBA00022801"/>
    </source>
</evidence>
<sequence length="784" mass="79547">MASTGFSSFRGRQEDAVLGALAGRDVLVIMPTGGGKTVCYVIPALVQPGLCVVVSPLLALMQDQVANLRAVGVRAEQLSSALPAAQRAAVLEELAAGCGGKGGQPDIKLLLVTPELLAASERFRTLLRRLHAARNLSLFAIDESHCISTWGHDFRPAYRRLQALRHDYPGVPIMALTATAASQVQDDICNQLRLSSPLRLLSSFNRPNIAYSVRYLDVEAAEAAGMAAAAVAAAGKGAAAEAAAEGADEMGALIRLLKQRRTAGGSAPCSIVYCQKRDTCEEVAARLCREGLPAAAYHGQMAEAAKQKVLQAWQADEVPIVAATIAFGMGIDKAGVRLVVHFNLPRSLEGFYQEAGRAGRDGAPAESVMFYRQVEDQQDKEGKAAKKAQPRGKGAAVGSGAGGLDCEEGAVAASADEEAQVQATAWQSIAAQLARLEELQVQAAAERRGWGGAGRGGSAQDEEGDMFAVRGGAGVGAGGDDRGRGDQEEFGPGFINAGRADAATAADAAVRAEARCAAAAARSAAGGQVNDRYFAALEAREREHERRLKGQGAGDVVDRMLTSGSGGGRGSTPAQPPDAAARANATNKLAAALAGNRAVEGLEGGLVQRLAAAVEGDVYGSGLPRQQYTSRMAGLLTRAKAAPSALALLPQAPQAPGAGSAAPAAAPAAAQSSAASTAALLPELLQAELAALERILGGDGASGAPGAAAGAGAGGSGKACALGRLRAMAGVAVTVAAVAGGGVGKRAARLGKHADAEVAEAARAVVASWKRQLPEPAGPKPGAV</sequence>
<feature type="region of interest" description="Disordered" evidence="8">
    <location>
        <begin position="469"/>
        <end position="493"/>
    </location>
</feature>
<proteinExistence type="inferred from homology"/>
<keyword evidence="3" id="KW-0378">Hydrolase</keyword>
<feature type="domain" description="Helicase C-terminal" evidence="10">
    <location>
        <begin position="256"/>
        <end position="412"/>
    </location>
</feature>
<comment type="similarity">
    <text evidence="1">Belongs to the helicase family. RecQ subfamily.</text>
</comment>
<evidence type="ECO:0000256" key="4">
    <source>
        <dbReference type="ARBA" id="ARBA00022806"/>
    </source>
</evidence>
<dbReference type="InterPro" id="IPR001650">
    <property type="entry name" value="Helicase_C-like"/>
</dbReference>
<dbReference type="InterPro" id="IPR011545">
    <property type="entry name" value="DEAD/DEAH_box_helicase_dom"/>
</dbReference>
<feature type="region of interest" description="Disordered" evidence="8">
    <location>
        <begin position="379"/>
        <end position="400"/>
    </location>
</feature>
<dbReference type="PROSITE" id="PS51192">
    <property type="entry name" value="HELICASE_ATP_BIND_1"/>
    <property type="match status" value="1"/>
</dbReference>
<dbReference type="PANTHER" id="PTHR13710">
    <property type="entry name" value="DNA HELICASE RECQ FAMILY MEMBER"/>
    <property type="match status" value="1"/>
</dbReference>
<organism evidence="11 12">
    <name type="scientific">Gonium pectorale</name>
    <name type="common">Green alga</name>
    <dbReference type="NCBI Taxonomy" id="33097"/>
    <lineage>
        <taxon>Eukaryota</taxon>
        <taxon>Viridiplantae</taxon>
        <taxon>Chlorophyta</taxon>
        <taxon>core chlorophytes</taxon>
        <taxon>Chlorophyceae</taxon>
        <taxon>CS clade</taxon>
        <taxon>Chlamydomonadales</taxon>
        <taxon>Volvocaceae</taxon>
        <taxon>Gonium</taxon>
    </lineage>
</organism>
<dbReference type="STRING" id="33097.A0A150GRU8"/>
<reference evidence="12" key="1">
    <citation type="journal article" date="2016" name="Nat. Commun.">
        <title>The Gonium pectorale genome demonstrates co-option of cell cycle regulation during the evolution of multicellularity.</title>
        <authorList>
            <person name="Hanschen E.R."/>
            <person name="Marriage T.N."/>
            <person name="Ferris P.J."/>
            <person name="Hamaji T."/>
            <person name="Toyoda A."/>
            <person name="Fujiyama A."/>
            <person name="Neme R."/>
            <person name="Noguchi H."/>
            <person name="Minakuchi Y."/>
            <person name="Suzuki M."/>
            <person name="Kawai-Toyooka H."/>
            <person name="Smith D.R."/>
            <person name="Sparks H."/>
            <person name="Anderson J."/>
            <person name="Bakaric R."/>
            <person name="Luria V."/>
            <person name="Karger A."/>
            <person name="Kirschner M.W."/>
            <person name="Durand P.M."/>
            <person name="Michod R.E."/>
            <person name="Nozaki H."/>
            <person name="Olson B.J."/>
        </authorList>
    </citation>
    <scope>NUCLEOTIDE SEQUENCE [LARGE SCALE GENOMIC DNA]</scope>
    <source>
        <strain evidence="12">NIES-2863</strain>
    </source>
</reference>
<name>A0A150GRU8_GONPE</name>
<protein>
    <recommendedName>
        <fullName evidence="7">DNA 3'-5' helicase</fullName>
        <ecNumber evidence="7">5.6.2.4</ecNumber>
    </recommendedName>
</protein>
<evidence type="ECO:0000256" key="1">
    <source>
        <dbReference type="ARBA" id="ARBA00005446"/>
    </source>
</evidence>
<dbReference type="AlphaFoldDB" id="A0A150GRU8"/>
<evidence type="ECO:0000313" key="12">
    <source>
        <dbReference type="Proteomes" id="UP000075714"/>
    </source>
</evidence>
<keyword evidence="12" id="KW-1185">Reference proteome</keyword>
<dbReference type="CDD" id="cd17920">
    <property type="entry name" value="DEXHc_RecQ"/>
    <property type="match status" value="1"/>
</dbReference>
<dbReference type="GO" id="GO:0009378">
    <property type="term" value="F:four-way junction helicase activity"/>
    <property type="evidence" value="ECO:0007669"/>
    <property type="project" value="TreeGrafter"/>
</dbReference>
<dbReference type="GO" id="GO:0005737">
    <property type="term" value="C:cytoplasm"/>
    <property type="evidence" value="ECO:0007669"/>
    <property type="project" value="TreeGrafter"/>
</dbReference>
<dbReference type="InterPro" id="IPR014001">
    <property type="entry name" value="Helicase_ATP-bd"/>
</dbReference>
<dbReference type="FunFam" id="3.40.50.300:FF:001389">
    <property type="entry name" value="ATP-dependent DNA helicase RecQ"/>
    <property type="match status" value="1"/>
</dbReference>
<dbReference type="InterPro" id="IPR004589">
    <property type="entry name" value="DNA_helicase_ATP-dep_RecQ"/>
</dbReference>
<feature type="domain" description="Helicase ATP-binding" evidence="9">
    <location>
        <begin position="17"/>
        <end position="198"/>
    </location>
</feature>
<evidence type="ECO:0000313" key="11">
    <source>
        <dbReference type="EMBL" id="KXZ52482.1"/>
    </source>
</evidence>
<dbReference type="Gene3D" id="3.40.50.300">
    <property type="entry name" value="P-loop containing nucleotide triphosphate hydrolases"/>
    <property type="match status" value="2"/>
</dbReference>
<dbReference type="NCBIfam" id="TIGR00614">
    <property type="entry name" value="recQ_fam"/>
    <property type="match status" value="1"/>
</dbReference>
<gene>
    <name evidence="11" type="ORF">GPECTOR_9g526</name>
</gene>
<dbReference type="OrthoDB" id="10261556at2759"/>
<comment type="caution">
    <text evidence="11">The sequence shown here is derived from an EMBL/GenBank/DDBJ whole genome shotgun (WGS) entry which is preliminary data.</text>
</comment>
<dbReference type="GO" id="GO:0000724">
    <property type="term" value="P:double-strand break repair via homologous recombination"/>
    <property type="evidence" value="ECO:0007669"/>
    <property type="project" value="TreeGrafter"/>
</dbReference>
<dbReference type="GO" id="GO:0016787">
    <property type="term" value="F:hydrolase activity"/>
    <property type="evidence" value="ECO:0007669"/>
    <property type="project" value="UniProtKB-KW"/>
</dbReference>
<dbReference type="GO" id="GO:0005694">
    <property type="term" value="C:chromosome"/>
    <property type="evidence" value="ECO:0007669"/>
    <property type="project" value="TreeGrafter"/>
</dbReference>
<dbReference type="Pfam" id="PF00270">
    <property type="entry name" value="DEAD"/>
    <property type="match status" value="1"/>
</dbReference>
<evidence type="ECO:0000256" key="7">
    <source>
        <dbReference type="ARBA" id="ARBA00034808"/>
    </source>
</evidence>
<dbReference type="EC" id="5.6.2.4" evidence="7"/>
<feature type="region of interest" description="Disordered" evidence="8">
    <location>
        <begin position="544"/>
        <end position="583"/>
    </location>
</feature>
<dbReference type="SUPFAM" id="SSF47676">
    <property type="entry name" value="Conserved domain common to transcription factors TFIIS, elongin A, CRSP70"/>
    <property type="match status" value="1"/>
</dbReference>
<dbReference type="InterPro" id="IPR027417">
    <property type="entry name" value="P-loop_NTPase"/>
</dbReference>
<dbReference type="GO" id="GO:0005524">
    <property type="term" value="F:ATP binding"/>
    <property type="evidence" value="ECO:0007669"/>
    <property type="project" value="UniProtKB-KW"/>
</dbReference>
<dbReference type="Proteomes" id="UP000075714">
    <property type="component" value="Unassembled WGS sequence"/>
</dbReference>
<dbReference type="PANTHER" id="PTHR13710:SF155">
    <property type="entry name" value="ATP-DEPENDENT DNA HELICASE Q-LIKE 3"/>
    <property type="match status" value="1"/>
</dbReference>
<evidence type="ECO:0000259" key="9">
    <source>
        <dbReference type="PROSITE" id="PS51192"/>
    </source>
</evidence>
<evidence type="ECO:0000256" key="8">
    <source>
        <dbReference type="SAM" id="MobiDB-lite"/>
    </source>
</evidence>
<evidence type="ECO:0000256" key="5">
    <source>
        <dbReference type="ARBA" id="ARBA00022840"/>
    </source>
</evidence>
<dbReference type="EMBL" id="LSYV01000010">
    <property type="protein sequence ID" value="KXZ52482.1"/>
    <property type="molecule type" value="Genomic_DNA"/>
</dbReference>
<evidence type="ECO:0000256" key="2">
    <source>
        <dbReference type="ARBA" id="ARBA00022741"/>
    </source>
</evidence>
<keyword evidence="4" id="KW-0347">Helicase</keyword>